<dbReference type="GO" id="GO:0004126">
    <property type="term" value="F:cytidine deaminase activity"/>
    <property type="evidence" value="ECO:0007669"/>
    <property type="project" value="UniProtKB-EC"/>
</dbReference>
<dbReference type="Proteomes" id="UP001232584">
    <property type="component" value="Unassembled WGS sequence"/>
</dbReference>
<dbReference type="SUPFAM" id="SSF53927">
    <property type="entry name" value="Cytidine deaminase-like"/>
    <property type="match status" value="1"/>
</dbReference>
<reference evidence="1 2" key="1">
    <citation type="submission" date="2023-07" db="EMBL/GenBank/DDBJ databases">
        <title>Genomic Encyclopedia of Type Strains, Phase IV (KMG-IV): sequencing the most valuable type-strain genomes for metagenomic binning, comparative biology and taxonomic classification.</title>
        <authorList>
            <person name="Goeker M."/>
        </authorList>
    </citation>
    <scope>NUCLEOTIDE SEQUENCE [LARGE SCALE GENOMIC DNA]</scope>
    <source>
        <strain evidence="1 2">DSM 15049</strain>
    </source>
</reference>
<proteinExistence type="predicted"/>
<organism evidence="1 2">
    <name type="scientific">Paraclostridium ghonii</name>
    <dbReference type="NCBI Taxonomy" id="29358"/>
    <lineage>
        <taxon>Bacteria</taxon>
        <taxon>Bacillati</taxon>
        <taxon>Bacillota</taxon>
        <taxon>Clostridia</taxon>
        <taxon>Peptostreptococcales</taxon>
        <taxon>Peptostreptococcaceae</taxon>
        <taxon>Paraclostridium</taxon>
    </lineage>
</organism>
<dbReference type="InterPro" id="IPR016193">
    <property type="entry name" value="Cytidine_deaminase-like"/>
</dbReference>
<protein>
    <submittedName>
        <fullName evidence="1">Cytidine deaminase</fullName>
        <ecNumber evidence="1">3.5.4.5</ecNumber>
    </submittedName>
</protein>
<gene>
    <name evidence="1" type="ORF">QOZ92_001103</name>
</gene>
<name>A0ABU0MYK3_9FIRM</name>
<evidence type="ECO:0000313" key="1">
    <source>
        <dbReference type="EMBL" id="MDQ0555990.1"/>
    </source>
</evidence>
<sequence>MTKDNLIETKMYQQAIDFIPKRYPTGWGGVAVIRCENDQYFTSVSIDTANSSVDLCIEVGAMCEAHKYNVRVTHCLCVVRDDENSPFKVLSPCGVCQERLRFWGTDVKVGVTTSDNSLKFVTLNELQPYHWTNAYPAEKLEQFGK</sequence>
<evidence type="ECO:0000313" key="2">
    <source>
        <dbReference type="Proteomes" id="UP001232584"/>
    </source>
</evidence>
<comment type="caution">
    <text evidence="1">The sequence shown here is derived from an EMBL/GenBank/DDBJ whole genome shotgun (WGS) entry which is preliminary data.</text>
</comment>
<accession>A0ABU0MYK3</accession>
<keyword evidence="1" id="KW-0378">Hydrolase</keyword>
<dbReference type="EMBL" id="JAUSWG010000003">
    <property type="protein sequence ID" value="MDQ0555990.1"/>
    <property type="molecule type" value="Genomic_DNA"/>
</dbReference>
<dbReference type="RefSeq" id="WP_307504303.1">
    <property type="nucleotide sequence ID" value="NZ_BAAACE010000014.1"/>
</dbReference>
<keyword evidence="2" id="KW-1185">Reference proteome</keyword>
<dbReference type="EC" id="3.5.4.5" evidence="1"/>
<dbReference type="NCBIfam" id="NF006155">
    <property type="entry name" value="PRK08298.1"/>
    <property type="match status" value="1"/>
</dbReference>
<dbReference type="Gene3D" id="3.40.140.10">
    <property type="entry name" value="Cytidine Deaminase, domain 2"/>
    <property type="match status" value="1"/>
</dbReference>
<dbReference type="CDD" id="cd01283">
    <property type="entry name" value="cytidine_deaminase"/>
    <property type="match status" value="1"/>
</dbReference>